<dbReference type="SMART" id="SM00065">
    <property type="entry name" value="GAF"/>
    <property type="match status" value="1"/>
</dbReference>
<dbReference type="InterPro" id="IPR003661">
    <property type="entry name" value="HisK_dim/P_dom"/>
</dbReference>
<keyword evidence="9" id="KW-0067">ATP-binding</keyword>
<evidence type="ECO:0000256" key="1">
    <source>
        <dbReference type="ARBA" id="ARBA00000085"/>
    </source>
</evidence>
<dbReference type="PANTHER" id="PTHR43047">
    <property type="entry name" value="TWO-COMPONENT HISTIDINE PROTEIN KINASE"/>
    <property type="match status" value="1"/>
</dbReference>
<dbReference type="NCBIfam" id="TIGR00229">
    <property type="entry name" value="sensory_box"/>
    <property type="match status" value="2"/>
</dbReference>
<dbReference type="SMART" id="SM00387">
    <property type="entry name" value="HATPase_c"/>
    <property type="match status" value="1"/>
</dbReference>
<comment type="catalytic activity">
    <reaction evidence="1">
        <text>ATP + protein L-histidine = ADP + protein N-phospho-L-histidine.</text>
        <dbReference type="EC" id="2.7.13.3"/>
    </reaction>
</comment>
<feature type="domain" description="Histidine kinase" evidence="13">
    <location>
        <begin position="442"/>
        <end position="663"/>
    </location>
</feature>
<dbReference type="SMART" id="SM00091">
    <property type="entry name" value="PAS"/>
    <property type="match status" value="2"/>
</dbReference>
<keyword evidence="4 12" id="KW-0597">Phosphoprotein</keyword>
<organism evidence="17 18">
    <name type="scientific">Desulfonatronospira thiodismutans ASO3-1</name>
    <dbReference type="NCBI Taxonomy" id="555779"/>
    <lineage>
        <taxon>Bacteria</taxon>
        <taxon>Pseudomonadati</taxon>
        <taxon>Thermodesulfobacteriota</taxon>
        <taxon>Desulfovibrionia</taxon>
        <taxon>Desulfovibrionales</taxon>
        <taxon>Desulfonatronovibrionaceae</taxon>
        <taxon>Desulfonatronospira</taxon>
    </lineage>
</organism>
<dbReference type="CDD" id="cd00130">
    <property type="entry name" value="PAS"/>
    <property type="match status" value="1"/>
</dbReference>
<dbReference type="CDD" id="cd16922">
    <property type="entry name" value="HATPase_EvgS-ArcB-TorS-like"/>
    <property type="match status" value="1"/>
</dbReference>
<comment type="subcellular location">
    <subcellularLocation>
        <location evidence="2">Membrane</location>
    </subcellularLocation>
</comment>
<keyword evidence="8 17" id="KW-0418">Kinase</keyword>
<evidence type="ECO:0000256" key="8">
    <source>
        <dbReference type="ARBA" id="ARBA00022777"/>
    </source>
</evidence>
<dbReference type="AlphaFoldDB" id="D6SPH8"/>
<dbReference type="InterPro" id="IPR000014">
    <property type="entry name" value="PAS"/>
</dbReference>
<dbReference type="InterPro" id="IPR003594">
    <property type="entry name" value="HATPase_dom"/>
</dbReference>
<keyword evidence="11" id="KW-0472">Membrane</keyword>
<gene>
    <name evidence="17" type="ORF">Dthio_PD2026</name>
</gene>
<dbReference type="Pfam" id="PF00512">
    <property type="entry name" value="HisKA"/>
    <property type="match status" value="1"/>
</dbReference>
<dbReference type="CDD" id="cd00082">
    <property type="entry name" value="HisKA"/>
    <property type="match status" value="1"/>
</dbReference>
<evidence type="ECO:0000256" key="7">
    <source>
        <dbReference type="ARBA" id="ARBA00022741"/>
    </source>
</evidence>
<dbReference type="eggNOG" id="COG2203">
    <property type="taxonomic scope" value="Bacteria"/>
</dbReference>
<dbReference type="Proteomes" id="UP000005496">
    <property type="component" value="Unassembled WGS sequence"/>
</dbReference>
<reference evidence="17" key="1">
    <citation type="submission" date="2010-05" db="EMBL/GenBank/DDBJ databases">
        <title>The draft genome of Desulfonatronospira thiodismutans ASO3-1.</title>
        <authorList>
            <consortium name="US DOE Joint Genome Institute (JGI-PGF)"/>
            <person name="Lucas S."/>
            <person name="Copeland A."/>
            <person name="Lapidus A."/>
            <person name="Cheng J.-F."/>
            <person name="Bruce D."/>
            <person name="Goodwin L."/>
            <person name="Pitluck S."/>
            <person name="Chertkov O."/>
            <person name="Brettin T."/>
            <person name="Detter J.C."/>
            <person name="Han C."/>
            <person name="Land M.L."/>
            <person name="Hauser L."/>
            <person name="Kyrpides N."/>
            <person name="Mikhailova N."/>
            <person name="Muyzer G."/>
            <person name="Woyke T."/>
        </authorList>
    </citation>
    <scope>NUCLEOTIDE SEQUENCE [LARGE SCALE GENOMIC DNA]</scope>
    <source>
        <strain evidence="17">ASO3-1</strain>
    </source>
</reference>
<dbReference type="PROSITE" id="PS50112">
    <property type="entry name" value="PAS"/>
    <property type="match status" value="1"/>
</dbReference>
<dbReference type="PROSITE" id="PS50113">
    <property type="entry name" value="PAC"/>
    <property type="match status" value="1"/>
</dbReference>
<dbReference type="EC" id="2.7.13.3" evidence="3"/>
<dbReference type="GO" id="GO:0016020">
    <property type="term" value="C:membrane"/>
    <property type="evidence" value="ECO:0007669"/>
    <property type="project" value="UniProtKB-SubCell"/>
</dbReference>
<evidence type="ECO:0000256" key="3">
    <source>
        <dbReference type="ARBA" id="ARBA00012438"/>
    </source>
</evidence>
<accession>D6SPH8</accession>
<keyword evidence="6" id="KW-0812">Transmembrane</keyword>
<evidence type="ECO:0000256" key="5">
    <source>
        <dbReference type="ARBA" id="ARBA00022679"/>
    </source>
</evidence>
<evidence type="ECO:0000256" key="9">
    <source>
        <dbReference type="ARBA" id="ARBA00022840"/>
    </source>
</evidence>
<dbReference type="Pfam" id="PF13426">
    <property type="entry name" value="PAS_9"/>
    <property type="match status" value="1"/>
</dbReference>
<dbReference type="PROSITE" id="PS50109">
    <property type="entry name" value="HIS_KIN"/>
    <property type="match status" value="1"/>
</dbReference>
<sequence>MNKYADNLCSSEERYRKLFENSPLGIFQADDKGIIVDCNDNFVKIIGSSRQALIGLNIHSLPDTKLVTEFKKSLSGEAGFYEDVYHSVSVDKATPVKVHFAPIFADNGRIQGCMGIVEDVTQKKLDEEEIHKNARRLSEINHCLLGLGQDFETNVQRLTALCGDLLGAACALYNRLESGLLCSMGQWQAPEDYDPRDHPQGHICYDAIKQGQNETMVVTDLDQTEYARTDPNVRRYNLKTYLGHPVKCGEDFVGTLCVVYQENRVPTEDDKKVIGIIASALSAEEDRRQAREDLVRSQESFKRLAEQCPISIMQFDSQGRLIFVNEWHMQHFAGNAVDKQKLLGMHIQELPGLEKAGINEQVSQILNGEHLDVPEIFFPEFIGGGCGWVSLRGVPLKEGDKITGGILIREDLTAWKKTEQELVKARQEAEAASRVKTEFLANMSHEIRTPLNGIAGMLQLLKETSLDMEQKEYVDLGIKSSHRLTRLLSDILDLSRIEAGHMTIHQEEFDPLELCSSVNELFAVTTRNKHLSLECIFQEGFPSRLVGDEARIQQILFNLVGNALKFTEKGGVQVSWSLYAGDDTEQQVRITVQDTGIGMEQEVLQELFKPFVQAENSYTRKYQGAGLGLSIVKRLVELMHGNISVKSVPGQGSTFYVDLPLKAAEDSDVSRQEDSQDSEKALSGLRILLVEDDPANRFAMQKLLQKSGHHVQTAQNGSQAVEAFAHSHFDCIFMDIHMPVMDGVQATRKIRSMQDSGIAPKVPIIALTAYTLNGDREKFLESGMDEYLGKPVQMQDIENVLKKLLG</sequence>
<dbReference type="InterPro" id="IPR000700">
    <property type="entry name" value="PAS-assoc_C"/>
</dbReference>
<dbReference type="InterPro" id="IPR005467">
    <property type="entry name" value="His_kinase_dom"/>
</dbReference>
<dbReference type="Pfam" id="PF02518">
    <property type="entry name" value="HATPase_c"/>
    <property type="match status" value="1"/>
</dbReference>
<dbReference type="RefSeq" id="WP_008869974.1">
    <property type="nucleotide sequence ID" value="NZ_ACJN02000002.1"/>
</dbReference>
<evidence type="ECO:0000313" key="17">
    <source>
        <dbReference type="EMBL" id="EFI34654.1"/>
    </source>
</evidence>
<keyword evidence="5" id="KW-0808">Transferase</keyword>
<dbReference type="InterPro" id="IPR036097">
    <property type="entry name" value="HisK_dim/P_sf"/>
</dbReference>
<evidence type="ECO:0000259" key="13">
    <source>
        <dbReference type="PROSITE" id="PS50109"/>
    </source>
</evidence>
<dbReference type="FunFam" id="3.30.565.10:FF:000010">
    <property type="entry name" value="Sensor histidine kinase RcsC"/>
    <property type="match status" value="1"/>
</dbReference>
<evidence type="ECO:0000256" key="10">
    <source>
        <dbReference type="ARBA" id="ARBA00022989"/>
    </source>
</evidence>
<dbReference type="InterPro" id="IPR001789">
    <property type="entry name" value="Sig_transdc_resp-reg_receiver"/>
</dbReference>
<dbReference type="SUPFAM" id="SSF47384">
    <property type="entry name" value="Homodimeric domain of signal transducing histidine kinase"/>
    <property type="match status" value="1"/>
</dbReference>
<dbReference type="InterPro" id="IPR003018">
    <property type="entry name" value="GAF"/>
</dbReference>
<dbReference type="InterPro" id="IPR004358">
    <property type="entry name" value="Sig_transdc_His_kin-like_C"/>
</dbReference>
<comment type="caution">
    <text evidence="17">The sequence shown here is derived from an EMBL/GenBank/DDBJ whole genome shotgun (WGS) entry which is preliminary data.</text>
</comment>
<evidence type="ECO:0000259" key="15">
    <source>
        <dbReference type="PROSITE" id="PS50112"/>
    </source>
</evidence>
<dbReference type="Gene3D" id="3.30.565.10">
    <property type="entry name" value="Histidine kinase-like ATPase, C-terminal domain"/>
    <property type="match status" value="1"/>
</dbReference>
<dbReference type="CDD" id="cd17546">
    <property type="entry name" value="REC_hyHK_CKI1_RcsC-like"/>
    <property type="match status" value="1"/>
</dbReference>
<evidence type="ECO:0000256" key="11">
    <source>
        <dbReference type="ARBA" id="ARBA00023136"/>
    </source>
</evidence>
<dbReference type="FunFam" id="1.10.287.130:FF:000004">
    <property type="entry name" value="Ethylene receptor 1"/>
    <property type="match status" value="1"/>
</dbReference>
<dbReference type="SUPFAM" id="SSF55874">
    <property type="entry name" value="ATPase domain of HSP90 chaperone/DNA topoisomerase II/histidine kinase"/>
    <property type="match status" value="1"/>
</dbReference>
<dbReference type="eggNOG" id="COG2205">
    <property type="taxonomic scope" value="Bacteria"/>
</dbReference>
<dbReference type="PANTHER" id="PTHR43047:SF64">
    <property type="entry name" value="HISTIDINE KINASE CONTAINING CHEY-HOMOLOGOUS RECEIVER DOMAIN AND PAS DOMAIN-RELATED"/>
    <property type="match status" value="1"/>
</dbReference>
<dbReference type="EMBL" id="ACJN02000002">
    <property type="protein sequence ID" value="EFI34654.1"/>
    <property type="molecule type" value="Genomic_DNA"/>
</dbReference>
<dbReference type="PRINTS" id="PR00344">
    <property type="entry name" value="BCTRLSENSOR"/>
</dbReference>
<evidence type="ECO:0000256" key="2">
    <source>
        <dbReference type="ARBA" id="ARBA00004370"/>
    </source>
</evidence>
<evidence type="ECO:0000259" key="14">
    <source>
        <dbReference type="PROSITE" id="PS50110"/>
    </source>
</evidence>
<evidence type="ECO:0000256" key="4">
    <source>
        <dbReference type="ARBA" id="ARBA00022553"/>
    </source>
</evidence>
<keyword evidence="18" id="KW-1185">Reference proteome</keyword>
<keyword evidence="10" id="KW-1133">Transmembrane helix</keyword>
<dbReference type="GO" id="GO:0005524">
    <property type="term" value="F:ATP binding"/>
    <property type="evidence" value="ECO:0007669"/>
    <property type="project" value="UniProtKB-KW"/>
</dbReference>
<dbReference type="PROSITE" id="PS50110">
    <property type="entry name" value="RESPONSE_REGULATORY"/>
    <property type="match status" value="1"/>
</dbReference>
<dbReference type="SMART" id="SM00448">
    <property type="entry name" value="REC"/>
    <property type="match status" value="1"/>
</dbReference>
<dbReference type="SUPFAM" id="SSF52172">
    <property type="entry name" value="CheY-like"/>
    <property type="match status" value="1"/>
</dbReference>
<dbReference type="SUPFAM" id="SSF55781">
    <property type="entry name" value="GAF domain-like"/>
    <property type="match status" value="1"/>
</dbReference>
<evidence type="ECO:0000313" key="18">
    <source>
        <dbReference type="Proteomes" id="UP000005496"/>
    </source>
</evidence>
<dbReference type="Gene3D" id="1.10.287.130">
    <property type="match status" value="1"/>
</dbReference>
<dbReference type="SMART" id="SM00388">
    <property type="entry name" value="HisKA"/>
    <property type="match status" value="1"/>
</dbReference>
<dbReference type="Gene3D" id="3.30.450.40">
    <property type="match status" value="1"/>
</dbReference>
<dbReference type="Gene3D" id="3.30.450.20">
    <property type="entry name" value="PAS domain"/>
    <property type="match status" value="2"/>
</dbReference>
<feature type="domain" description="PAC" evidence="16">
    <location>
        <begin position="82"/>
        <end position="132"/>
    </location>
</feature>
<protein>
    <recommendedName>
        <fullName evidence="3">histidine kinase</fullName>
        <ecNumber evidence="3">2.7.13.3</ecNumber>
    </recommendedName>
</protein>
<dbReference type="GO" id="GO:0000155">
    <property type="term" value="F:phosphorelay sensor kinase activity"/>
    <property type="evidence" value="ECO:0007669"/>
    <property type="project" value="InterPro"/>
</dbReference>
<dbReference type="InterPro" id="IPR036890">
    <property type="entry name" value="HATPase_C_sf"/>
</dbReference>
<dbReference type="Gene3D" id="3.40.50.2300">
    <property type="match status" value="1"/>
</dbReference>
<feature type="domain" description="Response regulatory" evidence="14">
    <location>
        <begin position="686"/>
        <end position="805"/>
    </location>
</feature>
<name>D6SPH8_9BACT</name>
<dbReference type="Pfam" id="PF00072">
    <property type="entry name" value="Response_reg"/>
    <property type="match status" value="1"/>
</dbReference>
<dbReference type="InterPro" id="IPR035965">
    <property type="entry name" value="PAS-like_dom_sf"/>
</dbReference>
<keyword evidence="7" id="KW-0547">Nucleotide-binding</keyword>
<dbReference type="InterPro" id="IPR029016">
    <property type="entry name" value="GAF-like_dom_sf"/>
</dbReference>
<dbReference type="InterPro" id="IPR011006">
    <property type="entry name" value="CheY-like_superfamily"/>
</dbReference>
<evidence type="ECO:0000256" key="12">
    <source>
        <dbReference type="PROSITE-ProRule" id="PRU00169"/>
    </source>
</evidence>
<proteinExistence type="predicted"/>
<feature type="domain" description="PAS" evidence="15">
    <location>
        <begin position="11"/>
        <end position="55"/>
    </location>
</feature>
<feature type="modified residue" description="4-aspartylphosphate" evidence="12">
    <location>
        <position position="735"/>
    </location>
</feature>
<dbReference type="SUPFAM" id="SSF55785">
    <property type="entry name" value="PYP-like sensor domain (PAS domain)"/>
    <property type="match status" value="2"/>
</dbReference>
<evidence type="ECO:0000259" key="16">
    <source>
        <dbReference type="PROSITE" id="PS50113"/>
    </source>
</evidence>
<dbReference type="Pfam" id="PF01590">
    <property type="entry name" value="GAF"/>
    <property type="match status" value="1"/>
</dbReference>
<evidence type="ECO:0000256" key="6">
    <source>
        <dbReference type="ARBA" id="ARBA00022692"/>
    </source>
</evidence>
<dbReference type="OrthoDB" id="5523766at2"/>